<protein>
    <submittedName>
        <fullName evidence="1">Uncharacterized protein</fullName>
    </submittedName>
</protein>
<reference evidence="2" key="2">
    <citation type="journal article" date="2017" name="Nat. Plants">
        <title>The Aegilops tauschii genome reveals multiple impacts of transposons.</title>
        <authorList>
            <person name="Zhao G."/>
            <person name="Zou C."/>
            <person name="Li K."/>
            <person name="Wang K."/>
            <person name="Li T."/>
            <person name="Gao L."/>
            <person name="Zhang X."/>
            <person name="Wang H."/>
            <person name="Yang Z."/>
            <person name="Liu X."/>
            <person name="Jiang W."/>
            <person name="Mao L."/>
            <person name="Kong X."/>
            <person name="Jiao Y."/>
            <person name="Jia J."/>
        </authorList>
    </citation>
    <scope>NUCLEOTIDE SEQUENCE [LARGE SCALE GENOMIC DNA]</scope>
    <source>
        <strain evidence="2">cv. AL8/78</strain>
    </source>
</reference>
<organism evidence="1 2">
    <name type="scientific">Aegilops tauschii subsp. strangulata</name>
    <name type="common">Goatgrass</name>
    <dbReference type="NCBI Taxonomy" id="200361"/>
    <lineage>
        <taxon>Eukaryota</taxon>
        <taxon>Viridiplantae</taxon>
        <taxon>Streptophyta</taxon>
        <taxon>Embryophyta</taxon>
        <taxon>Tracheophyta</taxon>
        <taxon>Spermatophyta</taxon>
        <taxon>Magnoliopsida</taxon>
        <taxon>Liliopsida</taxon>
        <taxon>Poales</taxon>
        <taxon>Poaceae</taxon>
        <taxon>BOP clade</taxon>
        <taxon>Pooideae</taxon>
        <taxon>Triticodae</taxon>
        <taxon>Triticeae</taxon>
        <taxon>Triticinae</taxon>
        <taxon>Aegilops</taxon>
    </lineage>
</organism>
<accession>A0A453G3P5</accession>
<keyword evidence="2" id="KW-1185">Reference proteome</keyword>
<dbReference type="SUPFAM" id="SSF52283">
    <property type="entry name" value="Formate/glycerate dehydrogenase catalytic domain-like"/>
    <property type="match status" value="1"/>
</dbReference>
<reference evidence="2" key="1">
    <citation type="journal article" date="2014" name="Science">
        <title>Ancient hybridizations among the ancestral genomes of bread wheat.</title>
        <authorList>
            <consortium name="International Wheat Genome Sequencing Consortium,"/>
            <person name="Marcussen T."/>
            <person name="Sandve S.R."/>
            <person name="Heier L."/>
            <person name="Spannagl M."/>
            <person name="Pfeifer M."/>
            <person name="Jakobsen K.S."/>
            <person name="Wulff B.B."/>
            <person name="Steuernagel B."/>
            <person name="Mayer K.F."/>
            <person name="Olsen O.A."/>
        </authorList>
    </citation>
    <scope>NUCLEOTIDE SEQUENCE [LARGE SCALE GENOMIC DNA]</scope>
    <source>
        <strain evidence="2">cv. AL8/78</strain>
    </source>
</reference>
<dbReference type="Gramene" id="AET3Gv20873200.2">
    <property type="protein sequence ID" value="AET3Gv20873200.2"/>
    <property type="gene ID" value="AET3Gv20873200"/>
</dbReference>
<reference evidence="1" key="3">
    <citation type="journal article" date="2017" name="Nature">
        <title>Genome sequence of the progenitor of the wheat D genome Aegilops tauschii.</title>
        <authorList>
            <person name="Luo M.C."/>
            <person name="Gu Y.Q."/>
            <person name="Puiu D."/>
            <person name="Wang H."/>
            <person name="Twardziok S.O."/>
            <person name="Deal K.R."/>
            <person name="Huo N."/>
            <person name="Zhu T."/>
            <person name="Wang L."/>
            <person name="Wang Y."/>
            <person name="McGuire P.E."/>
            <person name="Liu S."/>
            <person name="Long H."/>
            <person name="Ramasamy R.K."/>
            <person name="Rodriguez J.C."/>
            <person name="Van S.L."/>
            <person name="Yuan L."/>
            <person name="Wang Z."/>
            <person name="Xia Z."/>
            <person name="Xiao L."/>
            <person name="Anderson O.D."/>
            <person name="Ouyang S."/>
            <person name="Liang Y."/>
            <person name="Zimin A.V."/>
            <person name="Pertea G."/>
            <person name="Qi P."/>
            <person name="Bennetzen J.L."/>
            <person name="Dai X."/>
            <person name="Dawson M.W."/>
            <person name="Muller H.G."/>
            <person name="Kugler K."/>
            <person name="Rivarola-Duarte L."/>
            <person name="Spannagl M."/>
            <person name="Mayer K.F.X."/>
            <person name="Lu F.H."/>
            <person name="Bevan M.W."/>
            <person name="Leroy P."/>
            <person name="Li P."/>
            <person name="You F.M."/>
            <person name="Sun Q."/>
            <person name="Liu Z."/>
            <person name="Lyons E."/>
            <person name="Wicker T."/>
            <person name="Salzberg S.L."/>
            <person name="Devos K.M."/>
            <person name="Dvorak J."/>
        </authorList>
    </citation>
    <scope>NUCLEOTIDE SEQUENCE [LARGE SCALE GENOMIC DNA]</scope>
    <source>
        <strain evidence="1">cv. AL8/78</strain>
    </source>
</reference>
<reference evidence="1" key="5">
    <citation type="journal article" date="2021" name="G3 (Bethesda)">
        <title>Aegilops tauschii genome assembly Aet v5.0 features greater sequence contiguity and improved annotation.</title>
        <authorList>
            <person name="Wang L."/>
            <person name="Zhu T."/>
            <person name="Rodriguez J.C."/>
            <person name="Deal K.R."/>
            <person name="Dubcovsky J."/>
            <person name="McGuire P.E."/>
            <person name="Lux T."/>
            <person name="Spannagl M."/>
            <person name="Mayer K.F.X."/>
            <person name="Baldrich P."/>
            <person name="Meyers B.C."/>
            <person name="Huo N."/>
            <person name="Gu Y.Q."/>
            <person name="Zhou H."/>
            <person name="Devos K.M."/>
            <person name="Bennetzen J.L."/>
            <person name="Unver T."/>
            <person name="Budak H."/>
            <person name="Gulick P.J."/>
            <person name="Galiba G."/>
            <person name="Kalapos B."/>
            <person name="Nelson D.R."/>
            <person name="Li P."/>
            <person name="You F.M."/>
            <person name="Luo M.C."/>
            <person name="Dvorak J."/>
        </authorList>
    </citation>
    <scope>NUCLEOTIDE SEQUENCE [LARGE SCALE GENOMIC DNA]</scope>
    <source>
        <strain evidence="1">cv. AL8/78</strain>
    </source>
</reference>
<proteinExistence type="predicted"/>
<name>A0A453G3P5_AEGTS</name>
<dbReference type="EnsemblPlants" id="AET3Gv20873200.2">
    <property type="protein sequence ID" value="AET3Gv20873200.2"/>
    <property type="gene ID" value="AET3Gv20873200"/>
</dbReference>
<evidence type="ECO:0000313" key="2">
    <source>
        <dbReference type="Proteomes" id="UP000015105"/>
    </source>
</evidence>
<sequence>MPHRCAVVLLCGDRPRRPPKCRERRICVTNTPDFLTDEVAGLAISVPRKTMQADRYVHAGLWKARGTTQSPCGLVFDASPLTSVCIVLSTGIFSDSLI</sequence>
<evidence type="ECO:0000313" key="1">
    <source>
        <dbReference type="EnsemblPlants" id="AET3Gv20873200.2"/>
    </source>
</evidence>
<reference evidence="1" key="4">
    <citation type="submission" date="2019-03" db="UniProtKB">
        <authorList>
            <consortium name="EnsemblPlants"/>
        </authorList>
    </citation>
    <scope>IDENTIFICATION</scope>
</reference>
<dbReference type="Gene3D" id="3.40.50.720">
    <property type="entry name" value="NAD(P)-binding Rossmann-like Domain"/>
    <property type="match status" value="2"/>
</dbReference>
<dbReference type="Proteomes" id="UP000015105">
    <property type="component" value="Chromosome 3D"/>
</dbReference>
<dbReference type="AlphaFoldDB" id="A0A453G3P5"/>